<reference evidence="1 2" key="1">
    <citation type="journal article" date="2014" name="Genome Biol. Evol.">
        <title>The secreted proteins of Achlya hypogyna and Thraustotheca clavata identify the ancestral oomycete secretome and reveal gene acquisitions by horizontal gene transfer.</title>
        <authorList>
            <person name="Misner I."/>
            <person name="Blouin N."/>
            <person name="Leonard G."/>
            <person name="Richards T.A."/>
            <person name="Lane C.E."/>
        </authorList>
    </citation>
    <scope>NUCLEOTIDE SEQUENCE [LARGE SCALE GENOMIC DNA]</scope>
    <source>
        <strain evidence="1 2">ATCC 48635</strain>
    </source>
</reference>
<dbReference type="AlphaFoldDB" id="A0A1V9YV85"/>
<gene>
    <name evidence="1" type="ORF">ACHHYP_06140</name>
</gene>
<evidence type="ECO:0000313" key="1">
    <source>
        <dbReference type="EMBL" id="OQR89656.1"/>
    </source>
</evidence>
<dbReference type="PANTHER" id="PTHR46586">
    <property type="entry name" value="ANKYRIN REPEAT-CONTAINING PROTEIN"/>
    <property type="match status" value="1"/>
</dbReference>
<accession>A0A1V9YV85</accession>
<protein>
    <recommendedName>
        <fullName evidence="3">Ankyrin repeat protein</fullName>
    </recommendedName>
</protein>
<proteinExistence type="predicted"/>
<keyword evidence="2" id="KW-1185">Reference proteome</keyword>
<dbReference type="EMBL" id="JNBR01000764">
    <property type="protein sequence ID" value="OQR89656.1"/>
    <property type="molecule type" value="Genomic_DNA"/>
</dbReference>
<dbReference type="Proteomes" id="UP000243579">
    <property type="component" value="Unassembled WGS sequence"/>
</dbReference>
<dbReference type="OrthoDB" id="60283at2759"/>
<dbReference type="InterPro" id="IPR036770">
    <property type="entry name" value="Ankyrin_rpt-contain_sf"/>
</dbReference>
<sequence>MPRFDAATLPLVDVFEIDIAALDHLLSAPADDPAALVFRSPDLVRKMATFQHGYDELTMTLFAVLRRVYLPHYDLHDTVPEALMPLRALLPWWLAKHAEELPSLPAAVQPPLLCYATITGNTAVVEALHAASSLVLDPLHWDLLGRHGHTKLLQLLIALGYSGDLKNVLENAAIYGHVSMVSFLQDFGVAVTWETLMLACVSGRIEVAQFAHDLISGPDCCWDPETVDCAARRGHLSIIRFMHQYDYSGFSSQTMDMAAENGHLEVVRFLHEHRGEGCTSAAMLGAVRFGHLEVVTFLDLYRPDAHADNILVIALHYGQQAILDYFQEERKLKKRFSRIQKKVAVLVRRDDSLRNLYHGPKSKLCCA</sequence>
<dbReference type="Gene3D" id="1.25.40.20">
    <property type="entry name" value="Ankyrin repeat-containing domain"/>
    <property type="match status" value="1"/>
</dbReference>
<name>A0A1V9YV85_ACHHY</name>
<dbReference type="STRING" id="1202772.A0A1V9YV85"/>
<dbReference type="InterPro" id="IPR052050">
    <property type="entry name" value="SecEffector_AnkRepeat"/>
</dbReference>
<dbReference type="PANTHER" id="PTHR46586:SF4">
    <property type="match status" value="1"/>
</dbReference>
<comment type="caution">
    <text evidence="1">The sequence shown here is derived from an EMBL/GenBank/DDBJ whole genome shotgun (WGS) entry which is preliminary data.</text>
</comment>
<evidence type="ECO:0000313" key="2">
    <source>
        <dbReference type="Proteomes" id="UP000243579"/>
    </source>
</evidence>
<organism evidence="1 2">
    <name type="scientific">Achlya hypogyna</name>
    <name type="common">Oomycete</name>
    <name type="synonym">Protoachlya hypogyna</name>
    <dbReference type="NCBI Taxonomy" id="1202772"/>
    <lineage>
        <taxon>Eukaryota</taxon>
        <taxon>Sar</taxon>
        <taxon>Stramenopiles</taxon>
        <taxon>Oomycota</taxon>
        <taxon>Saprolegniomycetes</taxon>
        <taxon>Saprolegniales</taxon>
        <taxon>Achlyaceae</taxon>
        <taxon>Achlya</taxon>
    </lineage>
</organism>
<evidence type="ECO:0008006" key="3">
    <source>
        <dbReference type="Google" id="ProtNLM"/>
    </source>
</evidence>
<dbReference type="SUPFAM" id="SSF48403">
    <property type="entry name" value="Ankyrin repeat"/>
    <property type="match status" value="1"/>
</dbReference>